<evidence type="ECO:0000256" key="1">
    <source>
        <dbReference type="ARBA" id="ARBA00022468"/>
    </source>
</evidence>
<organism evidence="7 8">
    <name type="scientific">Meloidogyne javanica</name>
    <name type="common">Root-knot nematode worm</name>
    <dbReference type="NCBI Taxonomy" id="6303"/>
    <lineage>
        <taxon>Eukaryota</taxon>
        <taxon>Metazoa</taxon>
        <taxon>Ecdysozoa</taxon>
        <taxon>Nematoda</taxon>
        <taxon>Chromadorea</taxon>
        <taxon>Rhabditida</taxon>
        <taxon>Tylenchina</taxon>
        <taxon>Tylenchomorpha</taxon>
        <taxon>Tylenchoidea</taxon>
        <taxon>Meloidogynidae</taxon>
        <taxon>Meloidogyninae</taxon>
        <taxon>Meloidogyne</taxon>
        <taxon>Meloidogyne incognita group</taxon>
    </lineage>
</organism>
<proteinExistence type="predicted"/>
<dbReference type="Pfam" id="PF13202">
    <property type="entry name" value="EF-hand_5"/>
    <property type="match status" value="2"/>
</dbReference>
<dbReference type="SMART" id="SM00164">
    <property type="entry name" value="TBC"/>
    <property type="match status" value="1"/>
</dbReference>
<feature type="region of interest" description="Disordered" evidence="3">
    <location>
        <begin position="762"/>
        <end position="788"/>
    </location>
</feature>
<feature type="compositionally biased region" description="Acidic residues" evidence="3">
    <location>
        <begin position="947"/>
        <end position="956"/>
    </location>
</feature>
<keyword evidence="1" id="KW-0343">GTPase activation</keyword>
<dbReference type="PROSITE" id="PS50086">
    <property type="entry name" value="TBC_RABGAP"/>
    <property type="match status" value="1"/>
</dbReference>
<dbReference type="GO" id="GO:0005096">
    <property type="term" value="F:GTPase activator activity"/>
    <property type="evidence" value="ECO:0007669"/>
    <property type="project" value="UniProtKB-KW"/>
</dbReference>
<sequence>MATTMDPGTHPIATSSEVANLDDFRSPLYKSVEINGITVRMKWCVTCKFYRPPRSSHCSVCNSRRDILTRPNLCSIVLMSICTLLAVPVIGLTCFHIVLVLRARTTNEQVTNKFRAGLNPFTVGCCGNLCHSLCSSQFPTSYERPNKKNQRVPREAVIVYVPECDNQKDGQIRLKRGVGEDSAVSIGTAVSGVGFKSANSLNRVRMIADSREDDSRSGYVFLTRSSRAENLVIITDSRTDALEKSVGMLNLDKKDILTRFLANPYATLMTQATKVTSALAPLLDVDAINAEAELRYLRERQRAAEDEAAKLRSHNEAGFEHIFQLDLPARPRILQRDPPVDSTVWEKFRAQDGHIEDAHGLLCLVFRGGIVPEMRCTIWKYILGYFKWEWSDAKNAENRTKLEEEYYRMKLQWVTITDDQASRFSSYRDKKALVEKDVARTDRSHPYFNQSKPKHLELLHDLLMTYCMYDFDLGYVQGMSDFLSVLCVVLRKESDIFWCFVGLMEHVHKNFELDQVHIKTQLSQLKSLVEIVNPRLAIYLESQDSDHMYFCFRWILVLFKRELSFDDCQYLWEVLWTGIPCRTFMLLFCVSILDTQTDIIIENRFGLTEILKHINNLSMHIDVQKTLCTAEAIYHQLAAVQDKLPRHICEILSFNHAENDQTHCYNGKYRCAHLSHVDGRSSGKTARNPFELFKIIDVDDDGQLGLEEAANWFSQLKNQTKDDTLGDIEFRLLFKEADENSDGFIQFEEMDKALKLAFGNGFESDESDDEDAEERKDSHSSEVKPSSAISKPTKLFEIIDSDNDGKITFVEASEWFSKMKNQSMDFTSDDKEFRNLFRATDKDSDDSIQAIAMETPAMETPQNQPKELTPLYYDVKKLFKIIDVNMDAKISFEEAADWFSKLKNETKSDMLGDLEFNLLFTEADKNHDGFIEFEEMDNVLKLAFENDTGESNEDDSDAKGNVSDNKETESDTKGNVSDNKETVSDNREAVSDKKENVSDKNETVPDTKNVSDNKETVSDTKENVSDNKESVSDNKENISDNKENISENKETVSEENVSDNKENVSDNKDNVSDNKEDASDNKDNVSDNKENITDSKDSISDNKDGVSTDDNVSSDAKSVQESKEKSATENLNNDDKIESKENDELKEKSTTDVNKNTDSVIKENASLEKDNLKTPIISKEKDANDTVPLNSTSDNVENASNNEPVKEDKSNENATENVNKDTVVVNEVKEDGEIHDNDKDSAEKSKDNVSAIEDDGDKTVEVVKSTEKDNPSEMQKSEDNASAVEDDGDKTVEVKESIEKTTAEEMHKDNSSSKEKDGVKDAKETTEKDNAESTTTDNVHATDKLTENSPNDNESVGKDGPKIDETAEKNVDDESENKEKADSVVDETDYKKEVEDNDSTNHDSSMSKDSGSAEEDKENIAKTAENATNPENETDYKKEVENNDNAIHDSSSMFNDFGSAGEVKENDTDAKENAPNDDAVLENDKKNEVPSDKENAVTDH</sequence>
<evidence type="ECO:0000259" key="6">
    <source>
        <dbReference type="PROSITE" id="PS50222"/>
    </source>
</evidence>
<feature type="domain" description="EF-hand" evidence="6">
    <location>
        <begin position="911"/>
        <end position="946"/>
    </location>
</feature>
<feature type="compositionally biased region" description="Basic and acidic residues" evidence="3">
    <location>
        <begin position="1227"/>
        <end position="1247"/>
    </location>
</feature>
<feature type="region of interest" description="Disordered" evidence="3">
    <location>
        <begin position="947"/>
        <end position="1500"/>
    </location>
</feature>
<reference evidence="8" key="1">
    <citation type="submission" date="2022-11" db="UniProtKB">
        <authorList>
            <consortium name="WormBaseParasite"/>
        </authorList>
    </citation>
    <scope>IDENTIFICATION</scope>
</reference>
<dbReference type="Gene3D" id="1.10.472.80">
    <property type="entry name" value="Ypt/Rab-GAP domain of gyp1p, domain 3"/>
    <property type="match status" value="1"/>
</dbReference>
<feature type="compositionally biased region" description="Polar residues" evidence="3">
    <location>
        <begin position="1443"/>
        <end position="1454"/>
    </location>
</feature>
<keyword evidence="4" id="KW-0472">Membrane</keyword>
<dbReference type="SMART" id="SM00054">
    <property type="entry name" value="EFh"/>
    <property type="match status" value="5"/>
</dbReference>
<dbReference type="Pfam" id="PF00566">
    <property type="entry name" value="RabGAP-TBC"/>
    <property type="match status" value="1"/>
</dbReference>
<feature type="domain" description="EF-hand" evidence="6">
    <location>
        <begin position="725"/>
        <end position="760"/>
    </location>
</feature>
<dbReference type="InterPro" id="IPR035969">
    <property type="entry name" value="Rab-GAP_TBC_sf"/>
</dbReference>
<keyword evidence="7" id="KW-1185">Reference proteome</keyword>
<dbReference type="PROSITE" id="PS00018">
    <property type="entry name" value="EF_HAND_1"/>
    <property type="match status" value="2"/>
</dbReference>
<feature type="compositionally biased region" description="Polar residues" evidence="3">
    <location>
        <begin position="1108"/>
        <end position="1117"/>
    </location>
</feature>
<dbReference type="Gene3D" id="1.10.238.10">
    <property type="entry name" value="EF-hand"/>
    <property type="match status" value="3"/>
</dbReference>
<feature type="compositionally biased region" description="Basic and acidic residues" evidence="3">
    <location>
        <begin position="1482"/>
        <end position="1500"/>
    </location>
</feature>
<feature type="compositionally biased region" description="Basic and acidic residues" evidence="3">
    <location>
        <begin position="1165"/>
        <end position="1184"/>
    </location>
</feature>
<evidence type="ECO:0000259" key="5">
    <source>
        <dbReference type="PROSITE" id="PS50086"/>
    </source>
</evidence>
<feature type="compositionally biased region" description="Basic and acidic residues" evidence="3">
    <location>
        <begin position="964"/>
        <end position="1106"/>
    </location>
</feature>
<feature type="compositionally biased region" description="Polar residues" evidence="3">
    <location>
        <begin position="1187"/>
        <end position="1203"/>
    </location>
</feature>
<feature type="compositionally biased region" description="Basic and acidic residues" evidence="3">
    <location>
        <begin position="1118"/>
        <end position="1150"/>
    </location>
</feature>
<dbReference type="PROSITE" id="PS50222">
    <property type="entry name" value="EF_HAND_2"/>
    <property type="match status" value="5"/>
</dbReference>
<dbReference type="InterPro" id="IPR002048">
    <property type="entry name" value="EF_hand_dom"/>
</dbReference>
<feature type="domain" description="EF-hand" evidence="6">
    <location>
        <begin position="874"/>
        <end position="905"/>
    </location>
</feature>
<name>A0A915MT57_MELJA</name>
<evidence type="ECO:0000256" key="3">
    <source>
        <dbReference type="SAM" id="MobiDB-lite"/>
    </source>
</evidence>
<feature type="compositionally biased region" description="Acidic residues" evidence="3">
    <location>
        <begin position="763"/>
        <end position="772"/>
    </location>
</feature>
<dbReference type="InterPro" id="IPR000195">
    <property type="entry name" value="Rab-GAP-TBC_dom"/>
</dbReference>
<dbReference type="CDD" id="cd00051">
    <property type="entry name" value="EFh"/>
    <property type="match status" value="2"/>
</dbReference>
<dbReference type="WBParaSite" id="scaffold4714_cov148.g8568">
    <property type="protein sequence ID" value="scaffold4714_cov148.g8568"/>
    <property type="gene ID" value="scaffold4714_cov148.g8568"/>
</dbReference>
<feature type="domain" description="EF-hand" evidence="6">
    <location>
        <begin position="691"/>
        <end position="719"/>
    </location>
</feature>
<dbReference type="PANTHER" id="PTHR22957:SF645">
    <property type="entry name" value="LD27216P"/>
    <property type="match status" value="1"/>
</dbReference>
<dbReference type="InterPro" id="IPR011992">
    <property type="entry name" value="EF-hand-dom_pair"/>
</dbReference>
<evidence type="ECO:0000313" key="8">
    <source>
        <dbReference type="WBParaSite" id="scaffold4714_cov148.g8568"/>
    </source>
</evidence>
<feature type="compositionally biased region" description="Basic and acidic residues" evidence="3">
    <location>
        <begin position="1257"/>
        <end position="1279"/>
    </location>
</feature>
<evidence type="ECO:0000313" key="7">
    <source>
        <dbReference type="Proteomes" id="UP000887561"/>
    </source>
</evidence>
<protein>
    <submittedName>
        <fullName evidence="8">Rab-GAP TBC domain-containing protein</fullName>
    </submittedName>
</protein>
<feature type="compositionally biased region" description="Basic and acidic residues" evidence="3">
    <location>
        <begin position="1462"/>
        <end position="1474"/>
    </location>
</feature>
<dbReference type="PROSITE" id="PS50216">
    <property type="entry name" value="DHHC"/>
    <property type="match status" value="1"/>
</dbReference>
<dbReference type="GO" id="GO:0005737">
    <property type="term" value="C:cytoplasm"/>
    <property type="evidence" value="ECO:0007669"/>
    <property type="project" value="UniProtKB-ARBA"/>
</dbReference>
<dbReference type="PANTHER" id="PTHR22957">
    <property type="entry name" value="TBC1 DOMAIN FAMILY MEMBER GTPASE-ACTIVATING PROTEIN"/>
    <property type="match status" value="1"/>
</dbReference>
<dbReference type="FunFam" id="1.10.472.80:FF:000005">
    <property type="entry name" value="TBC1 domain family member 15"/>
    <property type="match status" value="1"/>
</dbReference>
<accession>A0A915MT57</accession>
<feature type="domain" description="EF-hand" evidence="6">
    <location>
        <begin position="787"/>
        <end position="822"/>
    </location>
</feature>
<evidence type="ECO:0000256" key="2">
    <source>
        <dbReference type="ARBA" id="ARBA00022837"/>
    </source>
</evidence>
<feature type="domain" description="Rab-GAP TBC" evidence="5">
    <location>
        <begin position="369"/>
        <end position="579"/>
    </location>
</feature>
<feature type="compositionally biased region" description="Basic and acidic residues" evidence="3">
    <location>
        <begin position="773"/>
        <end position="782"/>
    </location>
</feature>
<dbReference type="InterPro" id="IPR018247">
    <property type="entry name" value="EF_Hand_1_Ca_BS"/>
</dbReference>
<dbReference type="Proteomes" id="UP000887561">
    <property type="component" value="Unplaced"/>
</dbReference>
<feature type="transmembrane region" description="Helical" evidence="4">
    <location>
        <begin position="73"/>
        <end position="101"/>
    </location>
</feature>
<keyword evidence="2" id="KW-0106">Calcium</keyword>
<dbReference type="SUPFAM" id="SSF47473">
    <property type="entry name" value="EF-hand"/>
    <property type="match status" value="2"/>
</dbReference>
<dbReference type="GO" id="GO:0005509">
    <property type="term" value="F:calcium ion binding"/>
    <property type="evidence" value="ECO:0007669"/>
    <property type="project" value="InterPro"/>
</dbReference>
<evidence type="ECO:0000256" key="4">
    <source>
        <dbReference type="SAM" id="Phobius"/>
    </source>
</evidence>
<dbReference type="Gene3D" id="1.10.8.270">
    <property type="entry name" value="putative rabgap domain of human tbc1 domain family member 14 like domains"/>
    <property type="match status" value="1"/>
</dbReference>
<keyword evidence="4" id="KW-0812">Transmembrane</keyword>
<feature type="compositionally biased region" description="Basic and acidic residues" evidence="3">
    <location>
        <begin position="1355"/>
        <end position="1394"/>
    </location>
</feature>
<feature type="compositionally biased region" description="Basic and acidic residues" evidence="3">
    <location>
        <begin position="1289"/>
        <end position="1331"/>
    </location>
</feature>
<dbReference type="SUPFAM" id="SSF47923">
    <property type="entry name" value="Ypt/Rab-GAP domain of gyp1p"/>
    <property type="match status" value="2"/>
</dbReference>
<keyword evidence="4" id="KW-1133">Transmembrane helix</keyword>